<organism evidence="3 4">
    <name type="scientific">Quercus suber</name>
    <name type="common">Cork oak</name>
    <dbReference type="NCBI Taxonomy" id="58331"/>
    <lineage>
        <taxon>Eukaryota</taxon>
        <taxon>Viridiplantae</taxon>
        <taxon>Streptophyta</taxon>
        <taxon>Embryophyta</taxon>
        <taxon>Tracheophyta</taxon>
        <taxon>Spermatophyta</taxon>
        <taxon>Magnoliopsida</taxon>
        <taxon>eudicotyledons</taxon>
        <taxon>Gunneridae</taxon>
        <taxon>Pentapetalae</taxon>
        <taxon>rosids</taxon>
        <taxon>fabids</taxon>
        <taxon>Fagales</taxon>
        <taxon>Fagaceae</taxon>
        <taxon>Quercus</taxon>
    </lineage>
</organism>
<dbReference type="InterPro" id="IPR036514">
    <property type="entry name" value="SGNH_hydro_sf"/>
</dbReference>
<evidence type="ECO:0000313" key="3">
    <source>
        <dbReference type="EMBL" id="KAK7820762.1"/>
    </source>
</evidence>
<dbReference type="AlphaFoldDB" id="A0AAW0J2Q8"/>
<name>A0AAW0J2Q8_QUESU</name>
<comment type="similarity">
    <text evidence="1">Belongs to the 'GDSL' lipolytic enzyme family.</text>
</comment>
<reference evidence="3 4" key="1">
    <citation type="journal article" date="2018" name="Sci. Data">
        <title>The draft genome sequence of cork oak.</title>
        <authorList>
            <person name="Ramos A.M."/>
            <person name="Usie A."/>
            <person name="Barbosa P."/>
            <person name="Barros P.M."/>
            <person name="Capote T."/>
            <person name="Chaves I."/>
            <person name="Simoes F."/>
            <person name="Abreu I."/>
            <person name="Carrasquinho I."/>
            <person name="Faro C."/>
            <person name="Guimaraes J.B."/>
            <person name="Mendonca D."/>
            <person name="Nobrega F."/>
            <person name="Rodrigues L."/>
            <person name="Saibo N.J.M."/>
            <person name="Varela M.C."/>
            <person name="Egas C."/>
            <person name="Matos J."/>
            <person name="Miguel C.M."/>
            <person name="Oliveira M.M."/>
            <person name="Ricardo C.P."/>
            <person name="Goncalves S."/>
        </authorList>
    </citation>
    <scope>NUCLEOTIDE SEQUENCE [LARGE SCALE GENOMIC DNA]</scope>
    <source>
        <strain evidence="4">cv. HL8</strain>
    </source>
</reference>
<evidence type="ECO:0000256" key="1">
    <source>
        <dbReference type="ARBA" id="ARBA00008668"/>
    </source>
</evidence>
<dbReference type="Proteomes" id="UP000237347">
    <property type="component" value="Unassembled WGS sequence"/>
</dbReference>
<dbReference type="PANTHER" id="PTHR22835:SF670">
    <property type="entry name" value="GDSL-LIKE LIPASE_ACYLHYDROLASE"/>
    <property type="match status" value="1"/>
</dbReference>
<accession>A0AAW0J2Q8</accession>
<dbReference type="PANTHER" id="PTHR22835">
    <property type="entry name" value="ZINC FINGER FYVE DOMAIN CONTAINING PROTEIN"/>
    <property type="match status" value="1"/>
</dbReference>
<evidence type="ECO:0000313" key="4">
    <source>
        <dbReference type="Proteomes" id="UP000237347"/>
    </source>
</evidence>
<evidence type="ECO:0000256" key="2">
    <source>
        <dbReference type="SAM" id="SignalP"/>
    </source>
</evidence>
<dbReference type="Gene3D" id="3.40.50.1110">
    <property type="entry name" value="SGNH hydrolase"/>
    <property type="match status" value="1"/>
</dbReference>
<dbReference type="EMBL" id="PKMF04000727">
    <property type="protein sequence ID" value="KAK7820762.1"/>
    <property type="molecule type" value="Genomic_DNA"/>
</dbReference>
<protein>
    <submittedName>
        <fullName evidence="3">Gdsl esterase/lipase</fullName>
    </submittedName>
</protein>
<gene>
    <name evidence="3" type="ORF">CFP56_038481</name>
</gene>
<keyword evidence="2" id="KW-0732">Signal</keyword>
<feature type="signal peptide" evidence="2">
    <location>
        <begin position="1"/>
        <end position="30"/>
    </location>
</feature>
<sequence>MAQHCSSVFSMKLQLIEVFLSLATIKGVFGNCYTSIFSFGDSLTDTGNIYFTDPTHHCLFPPYGESYFTHPTGRCCDGRLVLDFTGEQMSLRGIDNVSTNDSLSVQLDWFKKILPSLCNTSSVLNSTQ</sequence>
<keyword evidence="4" id="KW-1185">Reference proteome</keyword>
<comment type="caution">
    <text evidence="3">The sequence shown here is derived from an EMBL/GenBank/DDBJ whole genome shotgun (WGS) entry which is preliminary data.</text>
</comment>
<feature type="chain" id="PRO_5043440986" evidence="2">
    <location>
        <begin position="31"/>
        <end position="128"/>
    </location>
</feature>
<proteinExistence type="inferred from homology"/>